<evidence type="ECO:0000313" key="3">
    <source>
        <dbReference type="Proteomes" id="UP000184130"/>
    </source>
</evidence>
<dbReference type="Pfam" id="PF16464">
    <property type="entry name" value="DUF5045"/>
    <property type="match status" value="1"/>
</dbReference>
<dbReference type="RefSeq" id="WP_139261229.1">
    <property type="nucleotide sequence ID" value="NZ_FRBD01000001.1"/>
</dbReference>
<organism evidence="2 3">
    <name type="scientific">Xylanibacter ruminicola</name>
    <name type="common">Prevotella ruminicola</name>
    <dbReference type="NCBI Taxonomy" id="839"/>
    <lineage>
        <taxon>Bacteria</taxon>
        <taxon>Pseudomonadati</taxon>
        <taxon>Bacteroidota</taxon>
        <taxon>Bacteroidia</taxon>
        <taxon>Bacteroidales</taxon>
        <taxon>Prevotellaceae</taxon>
        <taxon>Xylanibacter</taxon>
    </lineage>
</organism>
<name>A0A1M6R5C1_XYLRU</name>
<proteinExistence type="predicted"/>
<dbReference type="AlphaFoldDB" id="A0A1M6R5C1"/>
<dbReference type="OrthoDB" id="1068041at2"/>
<dbReference type="Proteomes" id="UP000184130">
    <property type="component" value="Unassembled WGS sequence"/>
</dbReference>
<dbReference type="EMBL" id="FRBD01000001">
    <property type="protein sequence ID" value="SHK27590.1"/>
    <property type="molecule type" value="Genomic_DNA"/>
</dbReference>
<evidence type="ECO:0000259" key="1">
    <source>
        <dbReference type="Pfam" id="PF16464"/>
    </source>
</evidence>
<gene>
    <name evidence="2" type="ORF">SAMN05216463_10188</name>
</gene>
<accession>A0A1M6R5C1</accession>
<sequence length="226" mass="26513">MRKTLITITMGLALLPQMSKAQVYDEEKRLQWRSMETGPLEFEPRFYYWLFHNSYAHHEWEWEWHGLFHSGFYLNLKPHKSDAKPLLPKRTLGAATDEWTRESTDAQEKNFKHQLEQETLAAADRRIDAAYLLFKDDFDEMQQKISAGLTYCMANSKGDANVISLVNSLSNQNHFITEQVSYVHKSSNGYELENAKREECYIKLKADMEKVTQSTIDLMRYVEVSK</sequence>
<reference evidence="2 3" key="1">
    <citation type="submission" date="2016-11" db="EMBL/GenBank/DDBJ databases">
        <authorList>
            <person name="Jaros S."/>
            <person name="Januszkiewicz K."/>
            <person name="Wedrychowicz H."/>
        </authorList>
    </citation>
    <scope>NUCLEOTIDE SEQUENCE [LARGE SCALE GENOMIC DNA]</scope>
    <source>
        <strain evidence="2 3">KHT3</strain>
    </source>
</reference>
<protein>
    <recommendedName>
        <fullName evidence="1">DUF5045 domain-containing protein</fullName>
    </recommendedName>
</protein>
<evidence type="ECO:0000313" key="2">
    <source>
        <dbReference type="EMBL" id="SHK27590.1"/>
    </source>
</evidence>
<dbReference type="InterPro" id="IPR032492">
    <property type="entry name" value="DUF5045"/>
</dbReference>
<feature type="domain" description="DUF5045" evidence="1">
    <location>
        <begin position="22"/>
        <end position="113"/>
    </location>
</feature>